<evidence type="ECO:0008006" key="3">
    <source>
        <dbReference type="Google" id="ProtNLM"/>
    </source>
</evidence>
<gene>
    <name evidence="1" type="ORF">CLODIP_2_CD10262</name>
</gene>
<comment type="caution">
    <text evidence="1">The sequence shown here is derived from an EMBL/GenBank/DDBJ whole genome shotgun (WGS) entry which is preliminary data.</text>
</comment>
<evidence type="ECO:0000313" key="1">
    <source>
        <dbReference type="EMBL" id="CAB3387615.1"/>
    </source>
</evidence>
<dbReference type="OrthoDB" id="445826at2759"/>
<dbReference type="AlphaFoldDB" id="A0A8S1E5S9"/>
<accession>A0A8S1E5S9</accession>
<evidence type="ECO:0000313" key="2">
    <source>
        <dbReference type="Proteomes" id="UP000494165"/>
    </source>
</evidence>
<keyword evidence="2" id="KW-1185">Reference proteome</keyword>
<proteinExistence type="predicted"/>
<reference evidence="1 2" key="1">
    <citation type="submission" date="2020-04" db="EMBL/GenBank/DDBJ databases">
        <authorList>
            <person name="Alioto T."/>
            <person name="Alioto T."/>
            <person name="Gomez Garrido J."/>
        </authorList>
    </citation>
    <scope>NUCLEOTIDE SEQUENCE [LARGE SCALE GENOMIC DNA]</scope>
</reference>
<dbReference type="EMBL" id="CADEPI010000596">
    <property type="protein sequence ID" value="CAB3387615.1"/>
    <property type="molecule type" value="Genomic_DNA"/>
</dbReference>
<protein>
    <recommendedName>
        <fullName evidence="3">Reverse transcriptase domain-containing protein</fullName>
    </recommendedName>
</protein>
<sequence>MNNRLYSHLIDLIPSNQFGFVEGRSTIQAVQLLVDEINFVVYEKIAPLYALFLDVKKAFDTVSRQELVGTGRFSVRELNLLVEMLDANFLTVRDGVSVSEPIV</sequence>
<organism evidence="1 2">
    <name type="scientific">Cloeon dipterum</name>
    <dbReference type="NCBI Taxonomy" id="197152"/>
    <lineage>
        <taxon>Eukaryota</taxon>
        <taxon>Metazoa</taxon>
        <taxon>Ecdysozoa</taxon>
        <taxon>Arthropoda</taxon>
        <taxon>Hexapoda</taxon>
        <taxon>Insecta</taxon>
        <taxon>Pterygota</taxon>
        <taxon>Palaeoptera</taxon>
        <taxon>Ephemeroptera</taxon>
        <taxon>Pisciforma</taxon>
        <taxon>Baetidae</taxon>
        <taxon>Cloeon</taxon>
    </lineage>
</organism>
<name>A0A8S1E5S9_9INSE</name>
<dbReference type="Proteomes" id="UP000494165">
    <property type="component" value="Unassembled WGS sequence"/>
</dbReference>